<dbReference type="Proteomes" id="UP001157960">
    <property type="component" value="Unassembled WGS sequence"/>
</dbReference>
<sequence>MKKKELEKSVDTLVCKGLIPIAYYECDIFIHKEKEDVVKVNKQLVSPFFKQYNLPRKESEKLISKIYELY</sequence>
<organism evidence="1 2">
    <name type="scientific">Chryseobacterium profundimaris</name>
    <dbReference type="NCBI Taxonomy" id="1387275"/>
    <lineage>
        <taxon>Bacteria</taxon>
        <taxon>Pseudomonadati</taxon>
        <taxon>Bacteroidota</taxon>
        <taxon>Flavobacteriia</taxon>
        <taxon>Flavobacteriales</taxon>
        <taxon>Weeksellaceae</taxon>
        <taxon>Chryseobacterium group</taxon>
        <taxon>Chryseobacterium</taxon>
    </lineage>
</organism>
<accession>A0ABY1NCF1</accession>
<dbReference type="EMBL" id="FXTZ01000001">
    <property type="protein sequence ID" value="SMP06313.1"/>
    <property type="molecule type" value="Genomic_DNA"/>
</dbReference>
<gene>
    <name evidence="1" type="ORF">SAMN06264346_101517</name>
</gene>
<name>A0ABY1NCF1_9FLAO</name>
<evidence type="ECO:0000313" key="1">
    <source>
        <dbReference type="EMBL" id="SMP06313.1"/>
    </source>
</evidence>
<comment type="caution">
    <text evidence="1">The sequence shown here is derived from an EMBL/GenBank/DDBJ whole genome shotgun (WGS) entry which is preliminary data.</text>
</comment>
<evidence type="ECO:0000313" key="2">
    <source>
        <dbReference type="Proteomes" id="UP001157960"/>
    </source>
</evidence>
<keyword evidence="2" id="KW-1185">Reference proteome</keyword>
<protein>
    <submittedName>
        <fullName evidence="1">Uncharacterized protein</fullName>
    </submittedName>
</protein>
<reference evidence="1 2" key="1">
    <citation type="submission" date="2017-05" db="EMBL/GenBank/DDBJ databases">
        <authorList>
            <person name="Varghese N."/>
            <person name="Submissions S."/>
        </authorList>
    </citation>
    <scope>NUCLEOTIDE SEQUENCE [LARGE SCALE GENOMIC DNA]</scope>
    <source>
        <strain evidence="1 2">DSM 28214</strain>
    </source>
</reference>
<proteinExistence type="predicted"/>